<keyword evidence="1" id="KW-0675">Receptor</keyword>
<comment type="caution">
    <text evidence="1">The sequence shown here is derived from an EMBL/GenBank/DDBJ whole genome shotgun (WGS) entry which is preliminary data.</text>
</comment>
<keyword evidence="1" id="KW-0418">Kinase</keyword>
<dbReference type="GO" id="GO:0016301">
    <property type="term" value="F:kinase activity"/>
    <property type="evidence" value="ECO:0007669"/>
    <property type="project" value="UniProtKB-KW"/>
</dbReference>
<protein>
    <submittedName>
        <fullName evidence="1">L-type lectin-domain containing receptor kinase S.5</fullName>
    </submittedName>
</protein>
<keyword evidence="1" id="KW-0430">Lectin</keyword>
<proteinExistence type="predicted"/>
<gene>
    <name evidence="1" type="ORF">D8674_010490</name>
</gene>
<dbReference type="EMBL" id="SMOL01000753">
    <property type="protein sequence ID" value="KAB2600219.1"/>
    <property type="molecule type" value="Genomic_DNA"/>
</dbReference>
<organism evidence="1 2">
    <name type="scientific">Pyrus ussuriensis x Pyrus communis</name>
    <dbReference type="NCBI Taxonomy" id="2448454"/>
    <lineage>
        <taxon>Eukaryota</taxon>
        <taxon>Viridiplantae</taxon>
        <taxon>Streptophyta</taxon>
        <taxon>Embryophyta</taxon>
        <taxon>Tracheophyta</taxon>
        <taxon>Spermatophyta</taxon>
        <taxon>Magnoliopsida</taxon>
        <taxon>eudicotyledons</taxon>
        <taxon>Gunneridae</taxon>
        <taxon>Pentapetalae</taxon>
        <taxon>rosids</taxon>
        <taxon>fabids</taxon>
        <taxon>Rosales</taxon>
        <taxon>Rosaceae</taxon>
        <taxon>Amygdaloideae</taxon>
        <taxon>Maleae</taxon>
        <taxon>Pyrus</taxon>
    </lineage>
</organism>
<evidence type="ECO:0000313" key="1">
    <source>
        <dbReference type="EMBL" id="KAB2600219.1"/>
    </source>
</evidence>
<reference evidence="1 2" key="1">
    <citation type="submission" date="2019-09" db="EMBL/GenBank/DDBJ databases">
        <authorList>
            <person name="Ou C."/>
        </authorList>
    </citation>
    <scope>NUCLEOTIDE SEQUENCE [LARGE SCALE GENOMIC DNA]</scope>
    <source>
        <strain evidence="1">S2</strain>
        <tissue evidence="1">Leaf</tissue>
    </source>
</reference>
<keyword evidence="2" id="KW-1185">Reference proteome</keyword>
<dbReference type="Proteomes" id="UP000327157">
    <property type="component" value="Chromosome 13"/>
</dbReference>
<name>A0A5N5FAW7_9ROSA</name>
<sequence>MGYGLGCLSEMRKMLEFDFSAAINGAVKDETAKIGATEDEVLNERIVKCKKLMLPPDHFTSYSIFKHSIL</sequence>
<evidence type="ECO:0000313" key="2">
    <source>
        <dbReference type="Proteomes" id="UP000327157"/>
    </source>
</evidence>
<dbReference type="GO" id="GO:0030246">
    <property type="term" value="F:carbohydrate binding"/>
    <property type="evidence" value="ECO:0007669"/>
    <property type="project" value="UniProtKB-KW"/>
</dbReference>
<keyword evidence="1" id="KW-0808">Transferase</keyword>
<accession>A0A5N5FAW7</accession>
<reference evidence="1 2" key="3">
    <citation type="submission" date="2019-11" db="EMBL/GenBank/DDBJ databases">
        <title>A de novo genome assembly of a pear dwarfing rootstock.</title>
        <authorList>
            <person name="Wang F."/>
            <person name="Wang J."/>
            <person name="Li S."/>
            <person name="Zhang Y."/>
            <person name="Fang M."/>
            <person name="Ma L."/>
            <person name="Zhao Y."/>
            <person name="Jiang S."/>
        </authorList>
    </citation>
    <scope>NUCLEOTIDE SEQUENCE [LARGE SCALE GENOMIC DNA]</scope>
    <source>
        <strain evidence="1">S2</strain>
        <tissue evidence="1">Leaf</tissue>
    </source>
</reference>
<dbReference type="AlphaFoldDB" id="A0A5N5FAW7"/>
<reference evidence="2" key="2">
    <citation type="submission" date="2019-10" db="EMBL/GenBank/DDBJ databases">
        <title>A de novo genome assembly of a pear dwarfing rootstock.</title>
        <authorList>
            <person name="Wang F."/>
            <person name="Wang J."/>
            <person name="Li S."/>
            <person name="Zhang Y."/>
            <person name="Fang M."/>
            <person name="Ma L."/>
            <person name="Zhao Y."/>
            <person name="Jiang S."/>
        </authorList>
    </citation>
    <scope>NUCLEOTIDE SEQUENCE [LARGE SCALE GENOMIC DNA]</scope>
</reference>